<evidence type="ECO:0000256" key="3">
    <source>
        <dbReference type="PIRSR" id="PIRSR637359-1"/>
    </source>
</evidence>
<dbReference type="InParanoid" id="H2ZBZ5"/>
<reference evidence="7" key="3">
    <citation type="submission" date="2025-09" db="UniProtKB">
        <authorList>
            <consortium name="Ensembl"/>
        </authorList>
    </citation>
    <scope>IDENTIFICATION</scope>
</reference>
<keyword evidence="1 5" id="KW-0808">Transferase</keyword>
<evidence type="ECO:0000256" key="2">
    <source>
        <dbReference type="ARBA" id="ARBA00023180"/>
    </source>
</evidence>
<proteinExistence type="inferred from homology"/>
<dbReference type="InterPro" id="IPR037359">
    <property type="entry name" value="NST/OST"/>
</dbReference>
<feature type="domain" description="Sulfotransferase" evidence="6">
    <location>
        <begin position="112"/>
        <end position="225"/>
    </location>
</feature>
<evidence type="ECO:0000256" key="4">
    <source>
        <dbReference type="PIRSR" id="PIRSR637359-2"/>
    </source>
</evidence>
<dbReference type="Ensembl" id="ENSCSAVT00000015285.1">
    <property type="protein sequence ID" value="ENSCSAVP00000015111.1"/>
    <property type="gene ID" value="ENSCSAVG00000008859.1"/>
</dbReference>
<reference evidence="7" key="2">
    <citation type="submission" date="2025-08" db="UniProtKB">
        <authorList>
            <consortium name="Ensembl"/>
        </authorList>
    </citation>
    <scope>IDENTIFICATION</scope>
</reference>
<dbReference type="InterPro" id="IPR027417">
    <property type="entry name" value="P-loop_NTPase"/>
</dbReference>
<dbReference type="InterPro" id="IPR000863">
    <property type="entry name" value="Sulfotransferase_dom"/>
</dbReference>
<dbReference type="PANTHER" id="PTHR10605">
    <property type="entry name" value="HEPARAN SULFATE SULFOTRANSFERASE"/>
    <property type="match status" value="1"/>
</dbReference>
<name>H2ZBZ5_CIOSA</name>
<dbReference type="PANTHER" id="PTHR10605:SF72">
    <property type="entry name" value="HEPARAN SULFATE 3-O SULFOTRANSFERASE-B, ISOFORM A"/>
    <property type="match status" value="1"/>
</dbReference>
<evidence type="ECO:0000313" key="8">
    <source>
        <dbReference type="Proteomes" id="UP000007875"/>
    </source>
</evidence>
<evidence type="ECO:0000256" key="5">
    <source>
        <dbReference type="RuleBase" id="RU361155"/>
    </source>
</evidence>
<feature type="active site" description="For sulfotransferase activity" evidence="3">
    <location>
        <position position="119"/>
    </location>
</feature>
<feature type="binding site" evidence="4">
    <location>
        <position position="211"/>
    </location>
    <ligand>
        <name>3'-phosphoadenylyl sulfate</name>
        <dbReference type="ChEBI" id="CHEBI:58339"/>
    </ligand>
</feature>
<keyword evidence="2" id="KW-0325">Glycoprotein</keyword>
<evidence type="ECO:0000256" key="1">
    <source>
        <dbReference type="ARBA" id="ARBA00022679"/>
    </source>
</evidence>
<dbReference type="Pfam" id="PF00685">
    <property type="entry name" value="Sulfotransfer_1"/>
    <property type="match status" value="1"/>
</dbReference>
<dbReference type="GeneTree" id="ENSGT00900000142546"/>
<dbReference type="STRING" id="51511.ENSCSAVP00000015111"/>
<sequence length="260" mass="29949">MLGAVFPFLYYFNKNYDVTFRGKLQDIKPDSRFTKELSDDTRAANHVESNAKYDVIDSQMQDEHAEKPIISDVTKATTKPAISEYLLNRPRLWAELVASGNTSVKRKQLPRLIGIGVEKCGTHAFLHFIKPHPLIKVMHNIEAHFFDERSNQPISNYLAMMPEVGPNDFVMEKTPAYFSFPPYQIPRLIKTHVPQAKIVLILCEPAKRVYSDFVHEWAWHNISHNWSGIDKFATIQDYLKVYLPKMSSAFLPYNESTSSL</sequence>
<dbReference type="GO" id="GO:0008467">
    <property type="term" value="F:[heparan sulfate]-glucosamine 3-sulfotransferase activity"/>
    <property type="evidence" value="ECO:0007669"/>
    <property type="project" value="TreeGrafter"/>
</dbReference>
<comment type="similarity">
    <text evidence="5">Belongs to the sulfotransferase 1 family.</text>
</comment>
<dbReference type="Proteomes" id="UP000007875">
    <property type="component" value="Unassembled WGS sequence"/>
</dbReference>
<dbReference type="eggNOG" id="KOG3704">
    <property type="taxonomic scope" value="Eukaryota"/>
</dbReference>
<protein>
    <recommendedName>
        <fullName evidence="5">Sulfotransferase</fullName>
        <ecNumber evidence="5">2.8.2.-</ecNumber>
    </recommendedName>
</protein>
<accession>H2ZBZ5</accession>
<dbReference type="HOGENOM" id="CLU_1069424_0_0_1"/>
<dbReference type="AlphaFoldDB" id="H2ZBZ5"/>
<reference evidence="8" key="1">
    <citation type="submission" date="2003-08" db="EMBL/GenBank/DDBJ databases">
        <authorList>
            <person name="Birren B."/>
            <person name="Nusbaum C."/>
            <person name="Abebe A."/>
            <person name="Abouelleil A."/>
            <person name="Adekoya E."/>
            <person name="Ait-zahra M."/>
            <person name="Allen N."/>
            <person name="Allen T."/>
            <person name="An P."/>
            <person name="Anderson M."/>
            <person name="Anderson S."/>
            <person name="Arachchi H."/>
            <person name="Armbruster J."/>
            <person name="Bachantsang P."/>
            <person name="Baldwin J."/>
            <person name="Barry A."/>
            <person name="Bayul T."/>
            <person name="Blitshsteyn B."/>
            <person name="Bloom T."/>
            <person name="Blye J."/>
            <person name="Boguslavskiy L."/>
            <person name="Borowsky M."/>
            <person name="Boukhgalter B."/>
            <person name="Brunache A."/>
            <person name="Butler J."/>
            <person name="Calixte N."/>
            <person name="Calvo S."/>
            <person name="Camarata J."/>
            <person name="Campo K."/>
            <person name="Chang J."/>
            <person name="Cheshatsang Y."/>
            <person name="Citroen M."/>
            <person name="Collymore A."/>
            <person name="Considine T."/>
            <person name="Cook A."/>
            <person name="Cooke P."/>
            <person name="Corum B."/>
            <person name="Cuomo C."/>
            <person name="David R."/>
            <person name="Dawoe T."/>
            <person name="Degray S."/>
            <person name="Dodge S."/>
            <person name="Dooley K."/>
            <person name="Dorje P."/>
            <person name="Dorjee K."/>
            <person name="Dorris L."/>
            <person name="Duffey N."/>
            <person name="Dupes A."/>
            <person name="Elkins T."/>
            <person name="Engels R."/>
            <person name="Erickson J."/>
            <person name="Farina A."/>
            <person name="Faro S."/>
            <person name="Ferreira P."/>
            <person name="Fischer H."/>
            <person name="Fitzgerald M."/>
            <person name="Foley K."/>
            <person name="Gage D."/>
            <person name="Galagan J."/>
            <person name="Gearin G."/>
            <person name="Gnerre S."/>
            <person name="Gnirke A."/>
            <person name="Goyette A."/>
            <person name="Graham J."/>
            <person name="Grandbois E."/>
            <person name="Gyaltsen K."/>
            <person name="Hafez N."/>
            <person name="Hagopian D."/>
            <person name="Hagos B."/>
            <person name="Hall J."/>
            <person name="Hatcher B."/>
            <person name="Heller A."/>
            <person name="Higgins H."/>
            <person name="Honan T."/>
            <person name="Horn A."/>
            <person name="Houde N."/>
            <person name="Hughes L."/>
            <person name="Hulme W."/>
            <person name="Husby E."/>
            <person name="Iliev I."/>
            <person name="Jaffe D."/>
            <person name="Jones C."/>
            <person name="Kamal M."/>
            <person name="Kamat A."/>
            <person name="Kamvysselis M."/>
            <person name="Karlsson E."/>
            <person name="Kells C."/>
            <person name="Kieu A."/>
            <person name="Kisner P."/>
            <person name="Kodira C."/>
            <person name="Kulbokas E."/>
            <person name="Labutti K."/>
            <person name="Lama D."/>
            <person name="Landers T."/>
            <person name="Leger J."/>
            <person name="Levine S."/>
            <person name="Lewis D."/>
            <person name="Lewis T."/>
            <person name="Lindblad-toh K."/>
            <person name="Liu X."/>
            <person name="Lokyitsang T."/>
            <person name="Lokyitsang Y."/>
            <person name="Lucien O."/>
            <person name="Lui A."/>
            <person name="Ma L.J."/>
            <person name="Mabbitt R."/>
            <person name="Macdonald J."/>
            <person name="Maclean C."/>
            <person name="Major J."/>
            <person name="Manning J."/>
            <person name="Marabella R."/>
            <person name="Maru K."/>
            <person name="Matthews C."/>
            <person name="Mauceli E."/>
            <person name="Mccarthy M."/>
            <person name="Mcdonough S."/>
            <person name="Mcghee T."/>
            <person name="Meldrim J."/>
            <person name="Meneus L."/>
            <person name="Mesirov J."/>
            <person name="Mihalev A."/>
            <person name="Mihova T."/>
            <person name="Mikkelsen T."/>
            <person name="Mlenga V."/>
            <person name="Moru K."/>
            <person name="Mozes J."/>
            <person name="Mulrain L."/>
            <person name="Munson G."/>
            <person name="Naylor J."/>
            <person name="Newes C."/>
            <person name="Nguyen C."/>
            <person name="Nguyen N."/>
            <person name="Nguyen T."/>
            <person name="Nicol R."/>
            <person name="Nielsen C."/>
            <person name="Nizzari M."/>
            <person name="Norbu C."/>
            <person name="Norbu N."/>
            <person name="O'donnell P."/>
            <person name="Okoawo O."/>
            <person name="O'leary S."/>
            <person name="Omotosho B."/>
            <person name="O'neill K."/>
            <person name="Osman S."/>
            <person name="Parker S."/>
            <person name="Perrin D."/>
            <person name="Phunkhang P."/>
            <person name="Piqani B."/>
            <person name="Purcell S."/>
            <person name="Rachupka T."/>
            <person name="Ramasamy U."/>
            <person name="Rameau R."/>
            <person name="Ray V."/>
            <person name="Raymond C."/>
            <person name="Retta R."/>
            <person name="Richardson S."/>
            <person name="Rise C."/>
            <person name="Rodriguez J."/>
            <person name="Rogers J."/>
            <person name="Rogov P."/>
            <person name="Rutman M."/>
            <person name="Schupbach R."/>
            <person name="Seaman C."/>
            <person name="Settipalli S."/>
            <person name="Sharpe T."/>
            <person name="Sheridan J."/>
            <person name="Sherpa N."/>
            <person name="Shi J."/>
            <person name="Smirnov S."/>
            <person name="Smith C."/>
            <person name="Sougnez C."/>
            <person name="Spencer B."/>
            <person name="Stalker J."/>
            <person name="Stange-thomann N."/>
            <person name="Stavropoulos S."/>
            <person name="Stetson K."/>
            <person name="Stone C."/>
            <person name="Stone S."/>
            <person name="Stubbs M."/>
            <person name="Talamas J."/>
            <person name="Tchuinga P."/>
            <person name="Tenzing P."/>
            <person name="Tesfaye S."/>
            <person name="Theodore J."/>
            <person name="Thoulutsang Y."/>
            <person name="Topham K."/>
            <person name="Towey S."/>
            <person name="Tsamla T."/>
            <person name="Tsomo N."/>
            <person name="Vallee D."/>
            <person name="Vassiliev H."/>
            <person name="Venkataraman V."/>
            <person name="Vinson J."/>
            <person name="Vo A."/>
            <person name="Wade C."/>
            <person name="Wang S."/>
            <person name="Wangchuk T."/>
            <person name="Wangdi T."/>
            <person name="Whittaker C."/>
            <person name="Wilkinson J."/>
            <person name="Wu Y."/>
            <person name="Wyman D."/>
            <person name="Yadav S."/>
            <person name="Yang S."/>
            <person name="Yang X."/>
            <person name="Yeager S."/>
            <person name="Yee E."/>
            <person name="Young G."/>
            <person name="Zainoun J."/>
            <person name="Zembeck L."/>
            <person name="Zimmer A."/>
            <person name="Zody M."/>
            <person name="Lander E."/>
        </authorList>
    </citation>
    <scope>NUCLEOTIDE SEQUENCE [LARGE SCALE GENOMIC DNA]</scope>
</reference>
<dbReference type="EC" id="2.8.2.-" evidence="5"/>
<keyword evidence="8" id="KW-1185">Reference proteome</keyword>
<evidence type="ECO:0000313" key="7">
    <source>
        <dbReference type="Ensembl" id="ENSCSAVP00000015111.1"/>
    </source>
</evidence>
<dbReference type="SUPFAM" id="SSF52540">
    <property type="entry name" value="P-loop containing nucleoside triphosphate hydrolases"/>
    <property type="match status" value="1"/>
</dbReference>
<evidence type="ECO:0000259" key="6">
    <source>
        <dbReference type="Pfam" id="PF00685"/>
    </source>
</evidence>
<organism evidence="7 8">
    <name type="scientific">Ciona savignyi</name>
    <name type="common">Pacific transparent sea squirt</name>
    <dbReference type="NCBI Taxonomy" id="51511"/>
    <lineage>
        <taxon>Eukaryota</taxon>
        <taxon>Metazoa</taxon>
        <taxon>Chordata</taxon>
        <taxon>Tunicata</taxon>
        <taxon>Ascidiacea</taxon>
        <taxon>Phlebobranchia</taxon>
        <taxon>Cionidae</taxon>
        <taxon>Ciona</taxon>
    </lineage>
</organism>
<dbReference type="Gene3D" id="3.40.50.300">
    <property type="entry name" value="P-loop containing nucleotide triphosphate hydrolases"/>
    <property type="match status" value="1"/>
</dbReference>